<sequence>MKTKLSLPIFLCISLTASVIISLLLTSPVMAQDGYRLLIDRNFGFAAGSQIRGDFTLKISGDQDALVSVTFLLDGEEMATITEAPFRYRFNTSNYAEGIHELSARLILKDGSTVELTPRRFEFASSQAEREAIVKIIVPLLGVVLLLTLVGGGVQMLALRGKQAGRYAPGEARNYGVAGGAICPKCQRPTPIHLWSINLAVGRWDRCENCGQFSLMRRQPLEVLRAAEAAELQAEKSLRPANAKSEEEKLRELLDQSKYTE</sequence>
<dbReference type="Gene3D" id="2.60.40.10">
    <property type="entry name" value="Immunoglobulins"/>
    <property type="match status" value="1"/>
</dbReference>
<accession>A0A0P6XK35</accession>
<keyword evidence="2" id="KW-1133">Transmembrane helix</keyword>
<evidence type="ECO:0000256" key="1">
    <source>
        <dbReference type="SAM" id="MobiDB-lite"/>
    </source>
</evidence>
<proteinExistence type="predicted"/>
<feature type="region of interest" description="Disordered" evidence="1">
    <location>
        <begin position="236"/>
        <end position="261"/>
    </location>
</feature>
<keyword evidence="4" id="KW-1185">Reference proteome</keyword>
<keyword evidence="2" id="KW-0812">Transmembrane</keyword>
<dbReference type="EMBL" id="LGHJ01000012">
    <property type="protein sequence ID" value="KPL76276.1"/>
    <property type="molecule type" value="Genomic_DNA"/>
</dbReference>
<dbReference type="Proteomes" id="UP000050514">
    <property type="component" value="Unassembled WGS sequence"/>
</dbReference>
<gene>
    <name evidence="3" type="ORF">AC812_06250</name>
</gene>
<dbReference type="PATRIC" id="fig|360411.5.peg.1375"/>
<evidence type="ECO:0000313" key="3">
    <source>
        <dbReference type="EMBL" id="KPL76276.1"/>
    </source>
</evidence>
<comment type="caution">
    <text evidence="3">The sequence shown here is derived from an EMBL/GenBank/DDBJ whole genome shotgun (WGS) entry which is preliminary data.</text>
</comment>
<name>A0A0P6XK35_9CHLR</name>
<dbReference type="InterPro" id="IPR013783">
    <property type="entry name" value="Ig-like_fold"/>
</dbReference>
<evidence type="ECO:0000313" key="4">
    <source>
        <dbReference type="Proteomes" id="UP000050514"/>
    </source>
</evidence>
<dbReference type="RefSeq" id="WP_061919208.1">
    <property type="nucleotide sequence ID" value="NZ_DF967971.1"/>
</dbReference>
<keyword evidence="2" id="KW-0472">Membrane</keyword>
<organism evidence="3 4">
    <name type="scientific">Bellilinea caldifistulae</name>
    <dbReference type="NCBI Taxonomy" id="360411"/>
    <lineage>
        <taxon>Bacteria</taxon>
        <taxon>Bacillati</taxon>
        <taxon>Chloroflexota</taxon>
        <taxon>Anaerolineae</taxon>
        <taxon>Anaerolineales</taxon>
        <taxon>Anaerolineaceae</taxon>
        <taxon>Bellilinea</taxon>
    </lineage>
</organism>
<feature type="transmembrane region" description="Helical" evidence="2">
    <location>
        <begin position="136"/>
        <end position="159"/>
    </location>
</feature>
<dbReference type="OrthoDB" id="171891at2"/>
<dbReference type="STRING" id="360411.AC812_06250"/>
<evidence type="ECO:0000256" key="2">
    <source>
        <dbReference type="SAM" id="Phobius"/>
    </source>
</evidence>
<dbReference type="Pfam" id="PF17957">
    <property type="entry name" value="Big_7"/>
    <property type="match status" value="1"/>
</dbReference>
<protein>
    <submittedName>
        <fullName evidence="3">Uncharacterized protein</fullName>
    </submittedName>
</protein>
<reference evidence="3 4" key="1">
    <citation type="submission" date="2015-07" db="EMBL/GenBank/DDBJ databases">
        <title>Draft genome of Bellilinea caldifistulae DSM 17877.</title>
        <authorList>
            <person name="Hemp J."/>
            <person name="Ward L.M."/>
            <person name="Pace L.A."/>
            <person name="Fischer W.W."/>
        </authorList>
    </citation>
    <scope>NUCLEOTIDE SEQUENCE [LARGE SCALE GENOMIC DNA]</scope>
    <source>
        <strain evidence="3 4">GOMI-1</strain>
    </source>
</reference>
<dbReference type="AlphaFoldDB" id="A0A0P6XK35"/>